<proteinExistence type="predicted"/>
<dbReference type="EMBL" id="CP059733">
    <property type="protein sequence ID" value="WDE03284.1"/>
    <property type="molecule type" value="Genomic_DNA"/>
</dbReference>
<dbReference type="NCBIfam" id="TIGR03347">
    <property type="entry name" value="VI_chp_1"/>
    <property type="match status" value="1"/>
</dbReference>
<dbReference type="KEGG" id="tvd:SG34_017990"/>
<reference evidence="1 2" key="2">
    <citation type="journal article" date="2022" name="Mar. Drugs">
        <title>Bioassay-Guided Fractionation Leads to the Detection of Cholic Acid Generated by the Rare Thalassomonas sp.</title>
        <authorList>
            <person name="Pheiffer F."/>
            <person name="Schneider Y.K."/>
            <person name="Hansen E.H."/>
            <person name="Andersen J.H."/>
            <person name="Isaksson J."/>
            <person name="Busche T."/>
            <person name="R C."/>
            <person name="Kalinowski J."/>
            <person name="Zyl L.V."/>
            <person name="Trindade M."/>
        </authorList>
    </citation>
    <scope>NUCLEOTIDE SEQUENCE [LARGE SCALE GENOMIC DNA]</scope>
    <source>
        <strain evidence="1 2">XOM25</strain>
    </source>
</reference>
<dbReference type="Pfam" id="PF06996">
    <property type="entry name" value="T6SS_TssG"/>
    <property type="match status" value="1"/>
</dbReference>
<dbReference type="InterPro" id="IPR010732">
    <property type="entry name" value="T6SS_TssG-like"/>
</dbReference>
<dbReference type="Proteomes" id="UP000032352">
    <property type="component" value="Chromosome"/>
</dbReference>
<dbReference type="PANTHER" id="PTHR35564">
    <property type="match status" value="1"/>
</dbReference>
<sequence length="336" mass="37399">MSIEALIDDPSSFDFYQAVYTLQRQLAGEKQQFRKIGFDSLPRHELIRFKSEQHLGFPGQAIAAVKHTGTDEEDKICVEMLVSFMGLTGPSGVLPRHYSELILQRLKFKDTGMRDFYDVFNHRLISLFYRAWEKYRFAINFQSSADFQGDKKQTPADPFSRVLSCLCGGEGIKQYYAGIFSKQVRSADGLQQILAEFTGAGIRIEQFQGKWQYLPESEQTRLGGRQQPEGQYACLGVDACIGSRVWDINASIAVHITPKTGQAVKAFLPGEASAESIKQVIKAYLGDAVKVKILLHIKQKDVPPAQLSGAGVPLGLGCGLLSREEKQNRPCILALS</sequence>
<evidence type="ECO:0000313" key="1">
    <source>
        <dbReference type="EMBL" id="WDE03284.1"/>
    </source>
</evidence>
<evidence type="ECO:0000313" key="2">
    <source>
        <dbReference type="Proteomes" id="UP000032352"/>
    </source>
</evidence>
<gene>
    <name evidence="1" type="primary">tssG</name>
    <name evidence="1" type="ORF">SG34_017990</name>
</gene>
<dbReference type="RefSeq" id="WP_053046477.1">
    <property type="nucleotide sequence ID" value="NZ_CP059733.1"/>
</dbReference>
<reference evidence="1 2" key="1">
    <citation type="journal article" date="2015" name="Genome Announc.">
        <title>Draft Genome Sequences of Marine Isolates of Thalassomonas viridans and Thalassomonas actiniarum.</title>
        <authorList>
            <person name="Olonade I."/>
            <person name="van Zyl L.J."/>
            <person name="Trindade M."/>
        </authorList>
    </citation>
    <scope>NUCLEOTIDE SEQUENCE [LARGE SCALE GENOMIC DNA]</scope>
    <source>
        <strain evidence="1 2">XOM25</strain>
    </source>
</reference>
<keyword evidence="2" id="KW-1185">Reference proteome</keyword>
<protein>
    <submittedName>
        <fullName evidence="1">Type VI secretion system baseplate subunit TssG</fullName>
    </submittedName>
</protein>
<name>A0AAF0C7X3_9GAMM</name>
<dbReference type="PANTHER" id="PTHR35564:SF4">
    <property type="entry name" value="CYTOPLASMIC PROTEIN"/>
    <property type="match status" value="1"/>
</dbReference>
<organism evidence="1 2">
    <name type="scientific">Thalassomonas viridans</name>
    <dbReference type="NCBI Taxonomy" id="137584"/>
    <lineage>
        <taxon>Bacteria</taxon>
        <taxon>Pseudomonadati</taxon>
        <taxon>Pseudomonadota</taxon>
        <taxon>Gammaproteobacteria</taxon>
        <taxon>Alteromonadales</taxon>
        <taxon>Colwelliaceae</taxon>
        <taxon>Thalassomonas</taxon>
    </lineage>
</organism>
<dbReference type="AlphaFoldDB" id="A0AAF0C7X3"/>
<accession>A0AAF0C7X3</accession>